<keyword evidence="4 12" id="KW-0479">Metal-binding</keyword>
<comment type="pathway">
    <text evidence="10 12">Porphyrin-containing compound metabolism; heme A biosynthesis; heme A from heme O: step 1/1.</text>
</comment>
<comment type="similarity">
    <text evidence="12">Belongs to the COX15/CtaA family. Type 2 subfamily.</text>
</comment>
<comment type="subcellular location">
    <subcellularLocation>
        <location evidence="12">Cell membrane</location>
        <topology evidence="12">Multi-pass membrane protein</topology>
    </subcellularLocation>
    <subcellularLocation>
        <location evidence="2">Membrane</location>
        <topology evidence="2">Multi-pass membrane protein</topology>
    </subcellularLocation>
</comment>
<evidence type="ECO:0000256" key="1">
    <source>
        <dbReference type="ARBA" id="ARBA00001970"/>
    </source>
</evidence>
<dbReference type="GO" id="GO:0016653">
    <property type="term" value="F:oxidoreductase activity, acting on NAD(P)H, heme protein as acceptor"/>
    <property type="evidence" value="ECO:0007669"/>
    <property type="project" value="TreeGrafter"/>
</dbReference>
<dbReference type="Proteomes" id="UP000192917">
    <property type="component" value="Unassembled WGS sequence"/>
</dbReference>
<feature type="transmembrane region" description="Helical" evidence="12">
    <location>
        <begin position="269"/>
        <end position="286"/>
    </location>
</feature>
<feature type="transmembrane region" description="Helical" evidence="12">
    <location>
        <begin position="20"/>
        <end position="41"/>
    </location>
</feature>
<evidence type="ECO:0000256" key="6">
    <source>
        <dbReference type="ARBA" id="ARBA00023002"/>
    </source>
</evidence>
<comment type="function">
    <text evidence="12">Catalyzes the conversion of heme O to heme A by two successive hydroxylations of the methyl group at C8. The first hydroxylation forms heme I, the second hydroxylation results in an unstable dihydroxymethyl group, which spontaneously dehydrates, resulting in the formyl group of heme A.</text>
</comment>
<keyword evidence="7 12" id="KW-0408">Iron</keyword>
<accession>A0A1Y6BFD1</accession>
<organism evidence="13 14">
    <name type="scientific">Tistlia consotensis USBA 355</name>
    <dbReference type="NCBI Taxonomy" id="560819"/>
    <lineage>
        <taxon>Bacteria</taxon>
        <taxon>Pseudomonadati</taxon>
        <taxon>Pseudomonadota</taxon>
        <taxon>Alphaproteobacteria</taxon>
        <taxon>Rhodospirillales</taxon>
        <taxon>Rhodovibrionaceae</taxon>
        <taxon>Tistlia</taxon>
    </lineage>
</organism>
<feature type="transmembrane region" description="Helical" evidence="12">
    <location>
        <begin position="173"/>
        <end position="193"/>
    </location>
</feature>
<dbReference type="PANTHER" id="PTHR23289:SF2">
    <property type="entry name" value="CYTOCHROME C OXIDASE ASSEMBLY PROTEIN COX15 HOMOLOG"/>
    <property type="match status" value="1"/>
</dbReference>
<dbReference type="GO" id="GO:0006784">
    <property type="term" value="P:heme A biosynthetic process"/>
    <property type="evidence" value="ECO:0007669"/>
    <property type="project" value="UniProtKB-UniRule"/>
</dbReference>
<evidence type="ECO:0000256" key="5">
    <source>
        <dbReference type="ARBA" id="ARBA00022989"/>
    </source>
</evidence>
<name>A0A1Y6BFD1_9PROT</name>
<dbReference type="STRING" id="560819.SAMN05428998_10435"/>
<keyword evidence="9 12" id="KW-0472">Membrane</keyword>
<comment type="subunit">
    <text evidence="12">Interacts with CtaB.</text>
</comment>
<evidence type="ECO:0000256" key="2">
    <source>
        <dbReference type="ARBA" id="ARBA00004141"/>
    </source>
</evidence>
<feature type="binding site" description="axial binding residue" evidence="12">
    <location>
        <position position="328"/>
    </location>
    <ligand>
        <name>heme</name>
        <dbReference type="ChEBI" id="CHEBI:30413"/>
    </ligand>
    <ligandPart>
        <name>Fe</name>
        <dbReference type="ChEBI" id="CHEBI:18248"/>
    </ligandPart>
</feature>
<evidence type="ECO:0000256" key="12">
    <source>
        <dbReference type="HAMAP-Rule" id="MF_01665"/>
    </source>
</evidence>
<evidence type="ECO:0000256" key="4">
    <source>
        <dbReference type="ARBA" id="ARBA00022723"/>
    </source>
</evidence>
<dbReference type="EC" id="1.17.99.9" evidence="12"/>
<keyword evidence="3 12" id="KW-0812">Transmembrane</keyword>
<feature type="transmembrane region" description="Helical" evidence="12">
    <location>
        <begin position="326"/>
        <end position="343"/>
    </location>
</feature>
<dbReference type="GO" id="GO:0005886">
    <property type="term" value="C:plasma membrane"/>
    <property type="evidence" value="ECO:0007669"/>
    <property type="project" value="UniProtKB-SubCell"/>
</dbReference>
<feature type="transmembrane region" description="Helical" evidence="12">
    <location>
        <begin position="298"/>
        <end position="320"/>
    </location>
</feature>
<reference evidence="13 14" key="1">
    <citation type="submission" date="2017-04" db="EMBL/GenBank/DDBJ databases">
        <authorList>
            <person name="Afonso C.L."/>
            <person name="Miller P.J."/>
            <person name="Scott M.A."/>
            <person name="Spackman E."/>
            <person name="Goraichik I."/>
            <person name="Dimitrov K.M."/>
            <person name="Suarez D.L."/>
            <person name="Swayne D.E."/>
        </authorList>
    </citation>
    <scope>NUCLEOTIDE SEQUENCE [LARGE SCALE GENOMIC DNA]</scope>
    <source>
        <strain evidence="13 14">USBA 355</strain>
    </source>
</reference>
<dbReference type="GO" id="GO:0046872">
    <property type="term" value="F:metal ion binding"/>
    <property type="evidence" value="ECO:0007669"/>
    <property type="project" value="UniProtKB-KW"/>
</dbReference>
<keyword evidence="8 12" id="KW-0350">Heme biosynthesis</keyword>
<feature type="transmembrane region" description="Helical" evidence="12">
    <location>
        <begin position="135"/>
        <end position="153"/>
    </location>
</feature>
<dbReference type="PANTHER" id="PTHR23289">
    <property type="entry name" value="CYTOCHROME C OXIDASE ASSEMBLY PROTEIN COX15"/>
    <property type="match status" value="1"/>
</dbReference>
<dbReference type="InterPro" id="IPR023754">
    <property type="entry name" value="HemeA_Synthase_type2"/>
</dbReference>
<feature type="transmembrane region" description="Helical" evidence="12">
    <location>
        <begin position="205"/>
        <end position="224"/>
    </location>
</feature>
<dbReference type="AlphaFoldDB" id="A0A1Y6BFD1"/>
<proteinExistence type="inferred from homology"/>
<gene>
    <name evidence="12" type="primary">ctaA</name>
    <name evidence="13" type="ORF">SAMN05428998_10435</name>
</gene>
<evidence type="ECO:0000313" key="14">
    <source>
        <dbReference type="Proteomes" id="UP000192917"/>
    </source>
</evidence>
<dbReference type="RefSeq" id="WP_085121746.1">
    <property type="nucleotide sequence ID" value="NZ_FWZX01000004.1"/>
</dbReference>
<evidence type="ECO:0000256" key="8">
    <source>
        <dbReference type="ARBA" id="ARBA00023133"/>
    </source>
</evidence>
<feature type="transmembrane region" description="Helical" evidence="12">
    <location>
        <begin position="105"/>
        <end position="123"/>
    </location>
</feature>
<dbReference type="EMBL" id="FWZX01000004">
    <property type="protein sequence ID" value="SMF07117.1"/>
    <property type="molecule type" value="Genomic_DNA"/>
</dbReference>
<dbReference type="InterPro" id="IPR003780">
    <property type="entry name" value="COX15/CtaA_fam"/>
</dbReference>
<keyword evidence="6 12" id="KW-0560">Oxidoreductase</keyword>
<feature type="binding site" description="axial binding residue" evidence="12">
    <location>
        <position position="267"/>
    </location>
    <ligand>
        <name>heme</name>
        <dbReference type="ChEBI" id="CHEBI:30413"/>
    </ligand>
    <ligandPart>
        <name>Fe</name>
        <dbReference type="ChEBI" id="CHEBI:18248"/>
    </ligandPart>
</feature>
<dbReference type="HAMAP" id="MF_01665">
    <property type="entry name" value="HemeA_synth_type2"/>
    <property type="match status" value="1"/>
</dbReference>
<keyword evidence="14" id="KW-1185">Reference proteome</keyword>
<keyword evidence="5 12" id="KW-1133">Transmembrane helix</keyword>
<evidence type="ECO:0000313" key="13">
    <source>
        <dbReference type="EMBL" id="SMF07117.1"/>
    </source>
</evidence>
<evidence type="ECO:0000256" key="7">
    <source>
        <dbReference type="ARBA" id="ARBA00023004"/>
    </source>
</evidence>
<keyword evidence="12" id="KW-1003">Cell membrane</keyword>
<evidence type="ECO:0000256" key="10">
    <source>
        <dbReference type="ARBA" id="ARBA00044501"/>
    </source>
</evidence>
<protein>
    <recommendedName>
        <fullName evidence="12">Heme A synthase</fullName>
        <shortName evidence="12">HAS</shortName>
        <ecNumber evidence="12">1.17.99.9</ecNumber>
    </recommendedName>
    <alternativeName>
        <fullName evidence="12">Cytochrome aa3-controlling protein</fullName>
    </alternativeName>
</protein>
<comment type="catalytic activity">
    <reaction evidence="11">
        <text>Fe(II)-heme o + 2 A + H2O = Fe(II)-heme a + 2 AH2</text>
        <dbReference type="Rhea" id="RHEA:63388"/>
        <dbReference type="ChEBI" id="CHEBI:13193"/>
        <dbReference type="ChEBI" id="CHEBI:15377"/>
        <dbReference type="ChEBI" id="CHEBI:17499"/>
        <dbReference type="ChEBI" id="CHEBI:60530"/>
        <dbReference type="ChEBI" id="CHEBI:61715"/>
        <dbReference type="EC" id="1.17.99.9"/>
    </reaction>
    <physiologicalReaction direction="left-to-right" evidence="11">
        <dbReference type="Rhea" id="RHEA:63389"/>
    </physiologicalReaction>
</comment>
<dbReference type="GO" id="GO:0120547">
    <property type="term" value="F:heme A synthase activity"/>
    <property type="evidence" value="ECO:0007669"/>
    <property type="project" value="UniProtKB-EC"/>
</dbReference>
<evidence type="ECO:0000256" key="11">
    <source>
        <dbReference type="ARBA" id="ARBA00048044"/>
    </source>
</evidence>
<dbReference type="UniPathway" id="UPA00269">
    <property type="reaction ID" value="UER00713"/>
</dbReference>
<comment type="cofactor">
    <cofactor evidence="1 12">
        <name>heme b</name>
        <dbReference type="ChEBI" id="CHEBI:60344"/>
    </cofactor>
</comment>
<evidence type="ECO:0000256" key="9">
    <source>
        <dbReference type="ARBA" id="ARBA00023136"/>
    </source>
</evidence>
<sequence length="365" mass="39583">MSAVTLSRSARTSRAAPRAVAAWLLICCAMIFAMAVIGAITRLTESGLSIMEWDPITGAIPPLSHAEWERLFGLYQETGEYRSLPGGMTLGGFQQIFWWEWIHRLWGRTIGLVYLLPFLWFLWRRKVPAGFAAPLWIGFGLGALQGFMGWFMVESGFSARTDVSQYRLVMHLGLALLIYSYLLWIALSLLRGVTPPAPRAPRRSLPIFLALLVLTLAAGGFVAGTDAGLTYNTFPLMDGRLVPSGYAALSPWWLNWFETIAAVQFDHRLLATLTLLGALALAWRSWARAGGTPLARGLALVAAAALLQYCLGVATLLAAVPVPLGALHQAGAILLLTATVDALHRRFARPRASAGTAPGMAGVAR</sequence>
<evidence type="ECO:0000256" key="3">
    <source>
        <dbReference type="ARBA" id="ARBA00022692"/>
    </source>
</evidence>
<dbReference type="Pfam" id="PF02628">
    <property type="entry name" value="COX15-CtaA"/>
    <property type="match status" value="1"/>
</dbReference>